<keyword evidence="1" id="KW-0472">Membrane</keyword>
<feature type="transmembrane region" description="Helical" evidence="1">
    <location>
        <begin position="39"/>
        <end position="57"/>
    </location>
</feature>
<keyword evidence="1" id="KW-0812">Transmembrane</keyword>
<reference evidence="3" key="1">
    <citation type="submission" date="2017-09" db="EMBL/GenBank/DDBJ databases">
        <title>Depth-based differentiation of microbial function through sediment-hosted aquifers and enrichment of novel symbionts in the deep terrestrial subsurface.</title>
        <authorList>
            <person name="Probst A.J."/>
            <person name="Ladd B."/>
            <person name="Jarett J.K."/>
            <person name="Geller-Mcgrath D.E."/>
            <person name="Sieber C.M.K."/>
            <person name="Emerson J.B."/>
            <person name="Anantharaman K."/>
            <person name="Thomas B.C."/>
            <person name="Malmstrom R."/>
            <person name="Stieglmeier M."/>
            <person name="Klingl A."/>
            <person name="Woyke T."/>
            <person name="Ryan C.M."/>
            <person name="Banfield J.F."/>
        </authorList>
    </citation>
    <scope>NUCLEOTIDE SEQUENCE [LARGE SCALE GENOMIC DNA]</scope>
</reference>
<dbReference type="EMBL" id="PEUE01000005">
    <property type="protein sequence ID" value="PIV38783.1"/>
    <property type="molecule type" value="Genomic_DNA"/>
</dbReference>
<evidence type="ECO:0000256" key="1">
    <source>
        <dbReference type="SAM" id="Phobius"/>
    </source>
</evidence>
<feature type="transmembrane region" description="Helical" evidence="1">
    <location>
        <begin position="9"/>
        <end position="27"/>
    </location>
</feature>
<organism evidence="2 3">
    <name type="scientific">Candidatus Portnoybacteria bacterium CG02_land_8_20_14_3_00_45_8</name>
    <dbReference type="NCBI Taxonomy" id="1974807"/>
    <lineage>
        <taxon>Bacteria</taxon>
        <taxon>Candidatus Portnoyibacteriota</taxon>
    </lineage>
</organism>
<accession>A0A2M7D6X7</accession>
<evidence type="ECO:0000313" key="3">
    <source>
        <dbReference type="Proteomes" id="UP000229247"/>
    </source>
</evidence>
<feature type="transmembrane region" description="Helical" evidence="1">
    <location>
        <begin position="69"/>
        <end position="92"/>
    </location>
</feature>
<gene>
    <name evidence="2" type="ORF">COS30_00235</name>
</gene>
<feature type="transmembrane region" description="Helical" evidence="1">
    <location>
        <begin position="104"/>
        <end position="121"/>
    </location>
</feature>
<evidence type="ECO:0000313" key="2">
    <source>
        <dbReference type="EMBL" id="PIV38783.1"/>
    </source>
</evidence>
<protein>
    <submittedName>
        <fullName evidence="2">Uncharacterized protein</fullName>
    </submittedName>
</protein>
<proteinExistence type="predicted"/>
<name>A0A2M7D6X7_9BACT</name>
<sequence length="139" mass="15831">MNFEKILKIIIWTGLVGICFIPLIVDGDYYFPYITPKTLAFKIAVEALFLAYLILAVKKPEYRPKLNFILILFISYLAVIFVSSLSAGSFYFSFWSNNERSEGLVLLLHLLLYLIMLSGFVKGVKQWSIVLEASFASSI</sequence>
<keyword evidence="1" id="KW-1133">Transmembrane helix</keyword>
<dbReference type="Proteomes" id="UP000229247">
    <property type="component" value="Unassembled WGS sequence"/>
</dbReference>
<dbReference type="AlphaFoldDB" id="A0A2M7D6X7"/>
<comment type="caution">
    <text evidence="2">The sequence shown here is derived from an EMBL/GenBank/DDBJ whole genome shotgun (WGS) entry which is preliminary data.</text>
</comment>
<feature type="non-terminal residue" evidence="2">
    <location>
        <position position="139"/>
    </location>
</feature>